<protein>
    <submittedName>
        <fullName evidence="3">Protein PLANT CADMIUM RESISTANCE 6-like</fullName>
    </submittedName>
</protein>
<dbReference type="RefSeq" id="XP_056846574.1">
    <property type="nucleotide sequence ID" value="XM_056990594.1"/>
</dbReference>
<feature type="region of interest" description="Disordered" evidence="1">
    <location>
        <begin position="1"/>
        <end position="58"/>
    </location>
</feature>
<reference evidence="3" key="2">
    <citation type="submission" date="2025-08" db="UniProtKB">
        <authorList>
            <consortium name="RefSeq"/>
        </authorList>
    </citation>
    <scope>IDENTIFICATION</scope>
    <source>
        <tissue evidence="3">Leaf</tissue>
    </source>
</reference>
<evidence type="ECO:0000313" key="2">
    <source>
        <dbReference type="Proteomes" id="UP000504610"/>
    </source>
</evidence>
<dbReference type="KEGG" id="rsz:130497636"/>
<organism evidence="2 3">
    <name type="scientific">Raphanus sativus</name>
    <name type="common">Radish</name>
    <name type="synonym">Raphanus raphanistrum var. sativus</name>
    <dbReference type="NCBI Taxonomy" id="3726"/>
    <lineage>
        <taxon>Eukaryota</taxon>
        <taxon>Viridiplantae</taxon>
        <taxon>Streptophyta</taxon>
        <taxon>Embryophyta</taxon>
        <taxon>Tracheophyta</taxon>
        <taxon>Spermatophyta</taxon>
        <taxon>Magnoliopsida</taxon>
        <taxon>eudicotyledons</taxon>
        <taxon>Gunneridae</taxon>
        <taxon>Pentapetalae</taxon>
        <taxon>rosids</taxon>
        <taxon>malvids</taxon>
        <taxon>Brassicales</taxon>
        <taxon>Brassicaceae</taxon>
        <taxon>Brassiceae</taxon>
        <taxon>Raphanus</taxon>
    </lineage>
</organism>
<accession>A0A9W3C4Z7</accession>
<dbReference type="GeneID" id="130497636"/>
<evidence type="ECO:0000313" key="3">
    <source>
        <dbReference type="RefSeq" id="XP_056846574.1"/>
    </source>
</evidence>
<reference evidence="2" key="1">
    <citation type="journal article" date="2019" name="Database">
        <title>The radish genome database (RadishGD): an integrated information resource for radish genomics.</title>
        <authorList>
            <person name="Yu H.J."/>
            <person name="Baek S."/>
            <person name="Lee Y.J."/>
            <person name="Cho A."/>
            <person name="Mun J.H."/>
        </authorList>
    </citation>
    <scope>NUCLEOTIDE SEQUENCE [LARGE SCALE GENOMIC DNA]</scope>
    <source>
        <strain evidence="2">cv. WK10039</strain>
    </source>
</reference>
<sequence>MGRPDQTPSPRMHNNFNPVFHPQPAPEEKRMVEAEQKYPNNGGMVNQPTGVPNMARPAQPTYINPAVMGNQPYRVQMARPVIQPSNWTSGLFDCMNDGENG</sequence>
<dbReference type="OrthoDB" id="10326662at2759"/>
<proteinExistence type="predicted"/>
<keyword evidence="2" id="KW-1185">Reference proteome</keyword>
<feature type="compositionally biased region" description="Basic and acidic residues" evidence="1">
    <location>
        <begin position="26"/>
        <end position="36"/>
    </location>
</feature>
<gene>
    <name evidence="3" type="primary">LOC130497636</name>
</gene>
<name>A0A9W3C4Z7_RAPSA</name>
<dbReference type="AlphaFoldDB" id="A0A9W3C4Z7"/>
<feature type="compositionally biased region" description="Polar residues" evidence="1">
    <location>
        <begin position="1"/>
        <end position="17"/>
    </location>
</feature>
<evidence type="ECO:0000256" key="1">
    <source>
        <dbReference type="SAM" id="MobiDB-lite"/>
    </source>
</evidence>
<dbReference type="Proteomes" id="UP000504610">
    <property type="component" value="Chromosome 1"/>
</dbReference>